<name>A0A0P1GDD4_9RHOB</name>
<dbReference type="Proteomes" id="UP000052022">
    <property type="component" value="Unassembled WGS sequence"/>
</dbReference>
<comment type="similarity">
    <text evidence="6">Belongs to the class I-like SAM-binding methyltransferase superfamily. RNA M5U methyltransferase family.</text>
</comment>
<feature type="binding site" evidence="6">
    <location>
        <position position="246"/>
    </location>
    <ligand>
        <name>S-adenosyl-L-methionine</name>
        <dbReference type="ChEBI" id="CHEBI:59789"/>
    </ligand>
</feature>
<evidence type="ECO:0000256" key="7">
    <source>
        <dbReference type="PROSITE-ProRule" id="PRU10015"/>
    </source>
</evidence>
<dbReference type="GO" id="GO:0070475">
    <property type="term" value="P:rRNA base methylation"/>
    <property type="evidence" value="ECO:0007669"/>
    <property type="project" value="TreeGrafter"/>
</dbReference>
<protein>
    <submittedName>
        <fullName evidence="8">23S rRNA (Uracil(1939)-C(5))-methyltransferase RlmD</fullName>
        <ecNumber evidence="8">2.1.1.190</ecNumber>
    </submittedName>
</protein>
<dbReference type="Gene3D" id="2.40.50.1070">
    <property type="match status" value="1"/>
</dbReference>
<proteinExistence type="inferred from homology"/>
<accession>A0A0P1GDD4</accession>
<dbReference type="RefSeq" id="WP_058290505.1">
    <property type="nucleotide sequence ID" value="NZ_CYSD01000037.1"/>
</dbReference>
<dbReference type="InterPro" id="IPR029063">
    <property type="entry name" value="SAM-dependent_MTases_sf"/>
</dbReference>
<dbReference type="GO" id="GO:0070041">
    <property type="term" value="F:rRNA (uridine-C5-)-methyltransferase activity"/>
    <property type="evidence" value="ECO:0007669"/>
    <property type="project" value="TreeGrafter"/>
</dbReference>
<dbReference type="STRING" id="928856.SAMN04488049_101236"/>
<keyword evidence="1" id="KW-0479">Metal-binding</keyword>
<evidence type="ECO:0000256" key="3">
    <source>
        <dbReference type="ARBA" id="ARBA00022679"/>
    </source>
</evidence>
<dbReference type="AlphaFoldDB" id="A0A0P1GDD4"/>
<evidence type="ECO:0000256" key="1">
    <source>
        <dbReference type="ARBA" id="ARBA00022485"/>
    </source>
</evidence>
<sequence length="415" mass="44584">MTDAARTRHVISRLGHQGDGIADGPIFAPRTLPGEEVSGVLQGQNLTDIRVETPSEDRVAAPCRHYKACGGCQLQHASDGFVADWKVEFVRRALQAQGLETDFRAIQTSPAQSRRRATLSVRRTKKGAMAGFHGRASGVITEIPDCQLLLPEIRSAIPMTEELALTGGSRKGELSVTLTQSEVGLEVMVRGGKPLDGQLRVELAQVMGKHKLARLTWDDEPVGMEQPPTQAFGKGHVCPPAGSFLQATHEGEAALVAAVKEIVGDAKRVVDLFAGCGTFTLPLAEKAEVWALEGESEMIAALDQGWRQAQGLKKVTAQTRDLFRNPLLPEDLNPFGAPYEAAVIDPPRAGAEAQVAELAQAGTPVIAYVSCNPVTFARDAATLVTAGYALNWVQVVDQFRWSGHAELVANFTKNT</sequence>
<keyword evidence="2 6" id="KW-0489">Methyltransferase</keyword>
<feature type="binding site" evidence="6">
    <location>
        <position position="273"/>
    </location>
    <ligand>
        <name>S-adenosyl-L-methionine</name>
        <dbReference type="ChEBI" id="CHEBI:59789"/>
    </ligand>
</feature>
<dbReference type="Gene3D" id="2.40.50.140">
    <property type="entry name" value="Nucleic acid-binding proteins"/>
    <property type="match status" value="1"/>
</dbReference>
<dbReference type="InterPro" id="IPR010280">
    <property type="entry name" value="U5_MeTrfase_fam"/>
</dbReference>
<keyword evidence="1" id="KW-0004">4Fe-4S</keyword>
<evidence type="ECO:0000313" key="9">
    <source>
        <dbReference type="Proteomes" id="UP000052022"/>
    </source>
</evidence>
<organism evidence="8 9">
    <name type="scientific">Tritonibacter multivorans</name>
    <dbReference type="NCBI Taxonomy" id="928856"/>
    <lineage>
        <taxon>Bacteria</taxon>
        <taxon>Pseudomonadati</taxon>
        <taxon>Pseudomonadota</taxon>
        <taxon>Alphaproteobacteria</taxon>
        <taxon>Rhodobacterales</taxon>
        <taxon>Paracoccaceae</taxon>
        <taxon>Tritonibacter</taxon>
    </lineage>
</organism>
<dbReference type="SUPFAM" id="SSF53335">
    <property type="entry name" value="S-adenosyl-L-methionine-dependent methyltransferases"/>
    <property type="match status" value="1"/>
</dbReference>
<feature type="active site" evidence="7">
    <location>
        <position position="371"/>
    </location>
</feature>
<evidence type="ECO:0000256" key="5">
    <source>
        <dbReference type="ARBA" id="ARBA00023014"/>
    </source>
</evidence>
<keyword evidence="9" id="KW-1185">Reference proteome</keyword>
<dbReference type="OrthoDB" id="9804590at2"/>
<keyword evidence="5" id="KW-0411">Iron-sulfur</keyword>
<keyword evidence="1" id="KW-0408">Iron</keyword>
<dbReference type="InterPro" id="IPR012340">
    <property type="entry name" value="NA-bd_OB-fold"/>
</dbReference>
<evidence type="ECO:0000256" key="6">
    <source>
        <dbReference type="PROSITE-ProRule" id="PRU01024"/>
    </source>
</evidence>
<evidence type="ECO:0000256" key="2">
    <source>
        <dbReference type="ARBA" id="ARBA00022603"/>
    </source>
</evidence>
<gene>
    <name evidence="8" type="primary">rlmD</name>
    <name evidence="8" type="ORF">TRM7557_02482</name>
</gene>
<dbReference type="EC" id="2.1.1.190" evidence="8"/>
<reference evidence="8 9" key="1">
    <citation type="submission" date="2015-09" db="EMBL/GenBank/DDBJ databases">
        <authorList>
            <consortium name="Swine Surveillance"/>
        </authorList>
    </citation>
    <scope>NUCLEOTIDE SEQUENCE [LARGE SCALE GENOMIC DNA]</scope>
    <source>
        <strain evidence="8 9">CECT 7557</strain>
    </source>
</reference>
<dbReference type="InterPro" id="IPR030390">
    <property type="entry name" value="MeTrfase_TrmA_AS"/>
</dbReference>
<dbReference type="Gene3D" id="3.40.50.150">
    <property type="entry name" value="Vaccinia Virus protein VP39"/>
    <property type="match status" value="1"/>
</dbReference>
<keyword evidence="4 6" id="KW-0949">S-adenosyl-L-methionine</keyword>
<dbReference type="EMBL" id="CYSD01000037">
    <property type="protein sequence ID" value="CUH79608.1"/>
    <property type="molecule type" value="Genomic_DNA"/>
</dbReference>
<dbReference type="PANTHER" id="PTHR11061:SF49">
    <property type="entry name" value="23S RRNA (URACIL(1939)-C(5))-METHYLTRANSFERASE RLMD"/>
    <property type="match status" value="1"/>
</dbReference>
<dbReference type="CDD" id="cd02440">
    <property type="entry name" value="AdoMet_MTases"/>
    <property type="match status" value="1"/>
</dbReference>
<dbReference type="PANTHER" id="PTHR11061">
    <property type="entry name" value="RNA M5U METHYLTRANSFERASE"/>
    <property type="match status" value="1"/>
</dbReference>
<feature type="active site" description="Nucleophile" evidence="6">
    <location>
        <position position="371"/>
    </location>
</feature>
<evidence type="ECO:0000313" key="8">
    <source>
        <dbReference type="EMBL" id="CUH79608.1"/>
    </source>
</evidence>
<feature type="binding site" evidence="6">
    <location>
        <position position="293"/>
    </location>
    <ligand>
        <name>S-adenosyl-L-methionine</name>
        <dbReference type="ChEBI" id="CHEBI:59789"/>
    </ligand>
</feature>
<feature type="binding site" evidence="6">
    <location>
        <position position="345"/>
    </location>
    <ligand>
        <name>S-adenosyl-L-methionine</name>
        <dbReference type="ChEBI" id="CHEBI:59789"/>
    </ligand>
</feature>
<keyword evidence="3 6" id="KW-0808">Transferase</keyword>
<dbReference type="PROSITE" id="PS51687">
    <property type="entry name" value="SAM_MT_RNA_M5U"/>
    <property type="match status" value="1"/>
</dbReference>
<dbReference type="PROSITE" id="PS01230">
    <property type="entry name" value="TRMA_1"/>
    <property type="match status" value="1"/>
</dbReference>
<dbReference type="Pfam" id="PF05958">
    <property type="entry name" value="tRNA_U5-meth_tr"/>
    <property type="match status" value="1"/>
</dbReference>
<evidence type="ECO:0000256" key="4">
    <source>
        <dbReference type="ARBA" id="ARBA00022691"/>
    </source>
</evidence>
<dbReference type="GO" id="GO:0051539">
    <property type="term" value="F:4 iron, 4 sulfur cluster binding"/>
    <property type="evidence" value="ECO:0007669"/>
    <property type="project" value="UniProtKB-KW"/>
</dbReference>